<gene>
    <name evidence="4" type="primary">dctD</name>
    <name evidence="4" type="ORF">AW06_002603</name>
    <name evidence="5" type="ORF">HWD57_00640</name>
</gene>
<sequence length="396" mass="43029">MDAAATEILIIDDDEAIRHLLALHLRGQGYATATASDGLAGVERCAAQRPALVLCDLRMPGLDGLGVIEALHADYPGLPAIVVSGTGDLGDAIQALKLGAWDFITKPIEDFAVLDHAVGRALERARLIKENLAYREHLEAANAKLAETLRRIEEDEEAGRRIQFTLLPDDRAAFGGYECSRFLATSAILGGDFVDYFAIDSGRIGIYIADVSGHSVPSAVVTVLLKSYVGRYLESFRQYADPTILDPAALLAALNRQIFEGRHGKYLTMFYGVVNLSSGRFDFANGGHFPFPLLCDGKTVSEIGGRSRPVGMFTDASYVNEQIDLPDRFALRFFSDGVLDVMDAADLSGRKTALRELAGDIDADAAELARRLCIDGDRQLPDDATVLSLRRCLHRV</sequence>
<evidence type="ECO:0000313" key="7">
    <source>
        <dbReference type="Proteomes" id="UP000509684"/>
    </source>
</evidence>
<reference evidence="4 6" key="1">
    <citation type="submission" date="2014-02" db="EMBL/GenBank/DDBJ databases">
        <title>Expanding our view of genomic diversity in Candidatus Accumulibacter clades.</title>
        <authorList>
            <person name="Skennerton C.T."/>
            <person name="Barr J.J."/>
            <person name="Slater F.R."/>
            <person name="Bond P.L."/>
            <person name="Tyson G.W."/>
        </authorList>
    </citation>
    <scope>NUCLEOTIDE SEQUENCE [LARGE SCALE GENOMIC DNA]</scope>
    <source>
        <strain evidence="6">SK-02</strain>
    </source>
</reference>
<dbReference type="Proteomes" id="UP000509684">
    <property type="component" value="Chromosome"/>
</dbReference>
<dbReference type="AlphaFoldDB" id="A0A080M5P3"/>
<dbReference type="PANTHER" id="PTHR43156:SF2">
    <property type="entry name" value="STAGE II SPORULATION PROTEIN E"/>
    <property type="match status" value="1"/>
</dbReference>
<evidence type="ECO:0000313" key="5">
    <source>
        <dbReference type="EMBL" id="QLH48462.1"/>
    </source>
</evidence>
<organism evidence="4 6">
    <name type="scientific">Candidatus Accumulibacter cognatus</name>
    <dbReference type="NCBI Taxonomy" id="2954383"/>
    <lineage>
        <taxon>Bacteria</taxon>
        <taxon>Pseudomonadati</taxon>
        <taxon>Pseudomonadota</taxon>
        <taxon>Betaproteobacteria</taxon>
        <taxon>Candidatus Accumulibacter</taxon>
    </lineage>
</organism>
<feature type="modified residue" description="4-aspartylphosphate" evidence="2">
    <location>
        <position position="56"/>
    </location>
</feature>
<dbReference type="Pfam" id="PF00072">
    <property type="entry name" value="Response_reg"/>
    <property type="match status" value="1"/>
</dbReference>
<keyword evidence="2" id="KW-0597">Phosphoprotein</keyword>
<dbReference type="SMART" id="SM00448">
    <property type="entry name" value="REC"/>
    <property type="match status" value="1"/>
</dbReference>
<dbReference type="RefSeq" id="WP_034949966.1">
    <property type="nucleotide sequence ID" value="NZ_JDST02000057.1"/>
</dbReference>
<reference evidence="5" key="3">
    <citation type="submission" date="2020-06" db="EMBL/GenBank/DDBJ databases">
        <authorList>
            <person name="Arumugam K."/>
            <person name="Besarab I."/>
            <person name="Haryono M."/>
            <person name="Bagci C."/>
            <person name="Beier S."/>
            <person name="Buchfink B."/>
            <person name="Gorska A."/>
            <person name="Qiu G."/>
            <person name="Huson D.H."/>
            <person name="Williams R.B."/>
        </authorList>
    </citation>
    <scope>NUCLEOTIDE SEQUENCE</scope>
    <source>
        <strain evidence="5">SSA1</strain>
    </source>
</reference>
<dbReference type="Proteomes" id="UP000021315">
    <property type="component" value="Unassembled WGS sequence"/>
</dbReference>
<accession>A0A080M5P3</accession>
<dbReference type="Gene3D" id="1.20.5.390">
    <property type="entry name" value="L1 transposable element, trimerization domain"/>
    <property type="match status" value="1"/>
</dbReference>
<keyword evidence="1" id="KW-0378">Hydrolase</keyword>
<dbReference type="PANTHER" id="PTHR43156">
    <property type="entry name" value="STAGE II SPORULATION PROTEIN E-RELATED"/>
    <property type="match status" value="1"/>
</dbReference>
<evidence type="ECO:0000313" key="6">
    <source>
        <dbReference type="Proteomes" id="UP000021315"/>
    </source>
</evidence>
<dbReference type="EMBL" id="CP058708">
    <property type="protein sequence ID" value="QLH48462.1"/>
    <property type="molecule type" value="Genomic_DNA"/>
</dbReference>
<evidence type="ECO:0000259" key="3">
    <source>
        <dbReference type="PROSITE" id="PS50110"/>
    </source>
</evidence>
<dbReference type="SUPFAM" id="SSF52172">
    <property type="entry name" value="CheY-like"/>
    <property type="match status" value="1"/>
</dbReference>
<evidence type="ECO:0000313" key="4">
    <source>
        <dbReference type="EMBL" id="KFB76336.1"/>
    </source>
</evidence>
<dbReference type="GO" id="GO:0016791">
    <property type="term" value="F:phosphatase activity"/>
    <property type="evidence" value="ECO:0007669"/>
    <property type="project" value="TreeGrafter"/>
</dbReference>
<dbReference type="Gene3D" id="3.40.50.2300">
    <property type="match status" value="1"/>
</dbReference>
<dbReference type="Gene3D" id="3.60.40.10">
    <property type="entry name" value="PPM-type phosphatase domain"/>
    <property type="match status" value="1"/>
</dbReference>
<dbReference type="KEGG" id="acog:HWD57_00640"/>
<reference evidence="5 7" key="2">
    <citation type="journal article" date="2019" name="Microbiome">
        <title>Annotated bacterial chromosomes from frame-shift-corrected long-read metagenomic data.</title>
        <authorList>
            <person name="Arumugam K."/>
            <person name="Bagci C."/>
            <person name="Bessarab I."/>
            <person name="Beier S."/>
            <person name="Buchfink B."/>
            <person name="Gorska A."/>
            <person name="Qiu G."/>
            <person name="Huson D.H."/>
            <person name="Williams R.B.H."/>
        </authorList>
    </citation>
    <scope>NUCLEOTIDE SEQUENCE [LARGE SCALE GENOMIC DNA]</scope>
    <source>
        <strain evidence="5">SSA1</strain>
    </source>
</reference>
<dbReference type="SMART" id="SM00331">
    <property type="entry name" value="PP2C_SIG"/>
    <property type="match status" value="1"/>
</dbReference>
<keyword evidence="6" id="KW-1185">Reference proteome</keyword>
<name>A0A080M5P3_9PROT</name>
<dbReference type="InterPro" id="IPR011006">
    <property type="entry name" value="CheY-like_superfamily"/>
</dbReference>
<proteinExistence type="predicted"/>
<dbReference type="InterPro" id="IPR052016">
    <property type="entry name" value="Bact_Sigma-Reg"/>
</dbReference>
<feature type="domain" description="Response regulatory" evidence="3">
    <location>
        <begin position="7"/>
        <end position="121"/>
    </location>
</feature>
<evidence type="ECO:0000256" key="2">
    <source>
        <dbReference type="PROSITE-ProRule" id="PRU00169"/>
    </source>
</evidence>
<dbReference type="InterPro" id="IPR001932">
    <property type="entry name" value="PPM-type_phosphatase-like_dom"/>
</dbReference>
<accession>A0A7D5SBD7</accession>
<evidence type="ECO:0000256" key="1">
    <source>
        <dbReference type="ARBA" id="ARBA00022801"/>
    </source>
</evidence>
<protein>
    <submittedName>
        <fullName evidence="4">C4-dicarboxylate transport transcriptional regulatory protein DctD</fullName>
    </submittedName>
    <submittedName>
        <fullName evidence="5">SpoIIE family protein phosphatase</fullName>
    </submittedName>
</protein>
<dbReference type="Pfam" id="PF07228">
    <property type="entry name" value="SpoIIE"/>
    <property type="match status" value="1"/>
</dbReference>
<dbReference type="InterPro" id="IPR036457">
    <property type="entry name" value="PPM-type-like_dom_sf"/>
</dbReference>
<dbReference type="PROSITE" id="PS50110">
    <property type="entry name" value="RESPONSE_REGULATORY"/>
    <property type="match status" value="1"/>
</dbReference>
<dbReference type="InterPro" id="IPR001789">
    <property type="entry name" value="Sig_transdc_resp-reg_receiver"/>
</dbReference>
<dbReference type="GO" id="GO:0000160">
    <property type="term" value="P:phosphorelay signal transduction system"/>
    <property type="evidence" value="ECO:0007669"/>
    <property type="project" value="InterPro"/>
</dbReference>
<dbReference type="STRING" id="1453999.AW06_002603"/>
<dbReference type="EMBL" id="JDST02000057">
    <property type="protein sequence ID" value="KFB76336.1"/>
    <property type="molecule type" value="Genomic_DNA"/>
</dbReference>